<evidence type="ECO:0000313" key="2">
    <source>
        <dbReference type="Proteomes" id="UP000283387"/>
    </source>
</evidence>
<accession>A0A419WBE2</accession>
<evidence type="ECO:0008006" key="3">
    <source>
        <dbReference type="Google" id="ProtNLM"/>
    </source>
</evidence>
<organism evidence="1 2">
    <name type="scientific">Mangrovibacterium diazotrophicum</name>
    <dbReference type="NCBI Taxonomy" id="1261403"/>
    <lineage>
        <taxon>Bacteria</taxon>
        <taxon>Pseudomonadati</taxon>
        <taxon>Bacteroidota</taxon>
        <taxon>Bacteroidia</taxon>
        <taxon>Marinilabiliales</taxon>
        <taxon>Prolixibacteraceae</taxon>
        <taxon>Mangrovibacterium</taxon>
    </lineage>
</organism>
<dbReference type="Gene3D" id="3.90.1200.10">
    <property type="match status" value="1"/>
</dbReference>
<dbReference type="InterPro" id="IPR011009">
    <property type="entry name" value="Kinase-like_dom_sf"/>
</dbReference>
<gene>
    <name evidence="1" type="ORF">BC643_3136</name>
</gene>
<reference evidence="1 2" key="1">
    <citation type="submission" date="2018-09" db="EMBL/GenBank/DDBJ databases">
        <title>Genomic Encyclopedia of Archaeal and Bacterial Type Strains, Phase II (KMG-II): from individual species to whole genera.</title>
        <authorList>
            <person name="Goeker M."/>
        </authorList>
    </citation>
    <scope>NUCLEOTIDE SEQUENCE [LARGE SCALE GENOMIC DNA]</scope>
    <source>
        <strain evidence="1 2">DSM 27148</strain>
    </source>
</reference>
<dbReference type="Proteomes" id="UP000283387">
    <property type="component" value="Unassembled WGS sequence"/>
</dbReference>
<dbReference type="SUPFAM" id="SSF56112">
    <property type="entry name" value="Protein kinase-like (PK-like)"/>
    <property type="match status" value="1"/>
</dbReference>
<protein>
    <recommendedName>
        <fullName evidence="3">Ser/Thr protein kinase RdoA (MazF antagonist)</fullName>
    </recommendedName>
</protein>
<dbReference type="AlphaFoldDB" id="A0A419WBE2"/>
<sequence length="359" mass="43462">MERVIRRPLKRKMEKLDNYHIIRQAWREFDDRHEIKGIFDVSAHVSTNSVYKVSFYNRQPVFAKLSDYGKFEHFKEDHVIINNLANNLEIPYETFLAQSLEKRNDLYIYRYYSQDHCAWVVFYNPIKVKNKLPRRLEDRHVKKMGRELARFHKACYNISAQLPIASKSVVTDIHQLTKTIREQKFCATQAQKDLILKQCDVFLNNADHYNYMTEIEIIPVFVDWNIGNFSVTPEGKFYSRWDYDWFRMSSRVMDFYFFSRVCSDIGDRTVFSYVVDTLMEERFITFLKEYHKIYPLTEPEVRLIEECYRFFILNYVIKDGPYFFQESYSRKLQKEAYEVYLPRIESNFQAEKLLRALKL</sequence>
<keyword evidence="2" id="KW-1185">Reference proteome</keyword>
<dbReference type="RefSeq" id="WP_211338072.1">
    <property type="nucleotide sequence ID" value="NZ_RAPN01000001.1"/>
</dbReference>
<name>A0A419WBE2_9BACT</name>
<dbReference type="EMBL" id="RAPN01000001">
    <property type="protein sequence ID" value="RKD92759.1"/>
    <property type="molecule type" value="Genomic_DNA"/>
</dbReference>
<evidence type="ECO:0000313" key="1">
    <source>
        <dbReference type="EMBL" id="RKD92759.1"/>
    </source>
</evidence>
<comment type="caution">
    <text evidence="1">The sequence shown here is derived from an EMBL/GenBank/DDBJ whole genome shotgun (WGS) entry which is preliminary data.</text>
</comment>
<proteinExistence type="predicted"/>